<dbReference type="PANTHER" id="PTHR12001:SF85">
    <property type="entry name" value="SHORT CHAIN ISOPRENYL DIPHOSPHATE SYNTHASE"/>
    <property type="match status" value="1"/>
</dbReference>
<evidence type="ECO:0000256" key="2">
    <source>
        <dbReference type="ARBA" id="ARBA00006706"/>
    </source>
</evidence>
<evidence type="ECO:0000256" key="7">
    <source>
        <dbReference type="SAM" id="MobiDB-lite"/>
    </source>
</evidence>
<keyword evidence="5" id="KW-0460">Magnesium</keyword>
<evidence type="ECO:0000256" key="4">
    <source>
        <dbReference type="ARBA" id="ARBA00022723"/>
    </source>
</evidence>
<evidence type="ECO:0000313" key="9">
    <source>
        <dbReference type="Proteomes" id="UP001595955"/>
    </source>
</evidence>
<evidence type="ECO:0000256" key="1">
    <source>
        <dbReference type="ARBA" id="ARBA00001946"/>
    </source>
</evidence>
<feature type="compositionally biased region" description="Low complexity" evidence="7">
    <location>
        <begin position="42"/>
        <end position="52"/>
    </location>
</feature>
<feature type="region of interest" description="Disordered" evidence="7">
    <location>
        <begin position="1"/>
        <end position="61"/>
    </location>
</feature>
<dbReference type="InterPro" id="IPR033749">
    <property type="entry name" value="Polyprenyl_synt_CS"/>
</dbReference>
<gene>
    <name evidence="8" type="ORF">ACFO3F_01145</name>
</gene>
<dbReference type="GO" id="GO:0016740">
    <property type="term" value="F:transferase activity"/>
    <property type="evidence" value="ECO:0007669"/>
    <property type="project" value="UniProtKB-KW"/>
</dbReference>
<sequence>MEERMDPHEQARRPRRGSDAGPGLVDGAARPDAAGTAVGPRAAVGPDPAGTAVGPGPGDGADGAATVEGVLLSVLADAEARVPTRVTGYATLWDQLRVTVRGGKKFRGGLVVRTHDALGGRRRDAAVTAGAAFELLHAAFLVHDDLIDHDLVRRGVPNLPAVMAGVAVSAGANDVRAERFAEASAVLAGDAALSLAHGMFATLDVPTDVHRALQELLRDTVLFSVAGELGDVASGLGLWSTSHEDAMTVAESKTAMYSFRAPLRAGALIADAPDDVAALLDRVGSDLGRAFQLVDDLLGVFAPEGVIGKSNVSDLREGKATSLLLHARELPVWDEVRDHVGRLDLLPATADVVRGHLARSAAPARVADQVRDRLGEAADVVRAGDVPAPLAALLDEAVRTVGASLDRAWRFVESCR</sequence>
<dbReference type="InterPro" id="IPR000092">
    <property type="entry name" value="Polyprenyl_synt"/>
</dbReference>
<organism evidence="8 9">
    <name type="scientific">Georgenia faecalis</name>
    <dbReference type="NCBI Taxonomy" id="2483799"/>
    <lineage>
        <taxon>Bacteria</taxon>
        <taxon>Bacillati</taxon>
        <taxon>Actinomycetota</taxon>
        <taxon>Actinomycetes</taxon>
        <taxon>Micrococcales</taxon>
        <taxon>Bogoriellaceae</taxon>
        <taxon>Georgenia</taxon>
    </lineage>
</organism>
<dbReference type="RefSeq" id="WP_122823075.1">
    <property type="nucleotide sequence ID" value="NZ_JBHSGF010000001.1"/>
</dbReference>
<keyword evidence="3 6" id="KW-0808">Transferase</keyword>
<name>A0ABV9D511_9MICO</name>
<dbReference type="SUPFAM" id="SSF48576">
    <property type="entry name" value="Terpenoid synthases"/>
    <property type="match status" value="1"/>
</dbReference>
<reference evidence="9" key="1">
    <citation type="journal article" date="2019" name="Int. J. Syst. Evol. Microbiol.">
        <title>The Global Catalogue of Microorganisms (GCM) 10K type strain sequencing project: providing services to taxonomists for standard genome sequencing and annotation.</title>
        <authorList>
            <consortium name="The Broad Institute Genomics Platform"/>
            <consortium name="The Broad Institute Genome Sequencing Center for Infectious Disease"/>
            <person name="Wu L."/>
            <person name="Ma J."/>
        </authorList>
    </citation>
    <scope>NUCLEOTIDE SEQUENCE [LARGE SCALE GENOMIC DNA]</scope>
    <source>
        <strain evidence="9">JCM 3369</strain>
    </source>
</reference>
<feature type="compositionally biased region" description="Basic and acidic residues" evidence="7">
    <location>
        <begin position="1"/>
        <end position="18"/>
    </location>
</feature>
<dbReference type="Pfam" id="PF00348">
    <property type="entry name" value="polyprenyl_synt"/>
    <property type="match status" value="1"/>
</dbReference>
<evidence type="ECO:0000256" key="3">
    <source>
        <dbReference type="ARBA" id="ARBA00022679"/>
    </source>
</evidence>
<dbReference type="SFLD" id="SFLDS00005">
    <property type="entry name" value="Isoprenoid_Synthase_Type_I"/>
    <property type="match status" value="1"/>
</dbReference>
<dbReference type="Gene3D" id="1.10.600.10">
    <property type="entry name" value="Farnesyl Diphosphate Synthase"/>
    <property type="match status" value="1"/>
</dbReference>
<dbReference type="PROSITE" id="PS00723">
    <property type="entry name" value="POLYPRENYL_SYNTHASE_1"/>
    <property type="match status" value="1"/>
</dbReference>
<dbReference type="EC" id="2.5.1.-" evidence="8"/>
<accession>A0ABV9D511</accession>
<evidence type="ECO:0000313" key="8">
    <source>
        <dbReference type="EMBL" id="MFC4553840.1"/>
    </source>
</evidence>
<dbReference type="CDD" id="cd00685">
    <property type="entry name" value="Trans_IPPS_HT"/>
    <property type="match status" value="1"/>
</dbReference>
<dbReference type="PANTHER" id="PTHR12001">
    <property type="entry name" value="GERANYLGERANYL PYROPHOSPHATE SYNTHASE"/>
    <property type="match status" value="1"/>
</dbReference>
<dbReference type="InterPro" id="IPR008949">
    <property type="entry name" value="Isoprenoid_synthase_dom_sf"/>
</dbReference>
<keyword evidence="4" id="KW-0479">Metal-binding</keyword>
<comment type="caution">
    <text evidence="8">The sequence shown here is derived from an EMBL/GenBank/DDBJ whole genome shotgun (WGS) entry which is preliminary data.</text>
</comment>
<dbReference type="Proteomes" id="UP001595955">
    <property type="component" value="Unassembled WGS sequence"/>
</dbReference>
<proteinExistence type="inferred from homology"/>
<dbReference type="PROSITE" id="PS00444">
    <property type="entry name" value="POLYPRENYL_SYNTHASE_2"/>
    <property type="match status" value="1"/>
</dbReference>
<protein>
    <submittedName>
        <fullName evidence="8">Polyprenyl synthetase family protein</fullName>
        <ecNumber evidence="8">2.5.1.-</ecNumber>
    </submittedName>
</protein>
<evidence type="ECO:0000256" key="5">
    <source>
        <dbReference type="ARBA" id="ARBA00022842"/>
    </source>
</evidence>
<keyword evidence="9" id="KW-1185">Reference proteome</keyword>
<dbReference type="EMBL" id="JBHSGF010000001">
    <property type="protein sequence ID" value="MFC4553840.1"/>
    <property type="molecule type" value="Genomic_DNA"/>
</dbReference>
<evidence type="ECO:0000256" key="6">
    <source>
        <dbReference type="RuleBase" id="RU004466"/>
    </source>
</evidence>
<comment type="similarity">
    <text evidence="2 6">Belongs to the FPP/GGPP synthase family.</text>
</comment>
<comment type="cofactor">
    <cofactor evidence="1">
        <name>Mg(2+)</name>
        <dbReference type="ChEBI" id="CHEBI:18420"/>
    </cofactor>
</comment>